<feature type="chain" id="PRO_5019756493" description="DUF4426 domain-containing protein" evidence="1">
    <location>
        <begin position="21"/>
        <end position="140"/>
    </location>
</feature>
<sequence>MLRFIIVLLLGLSLSSAAVAEQKQRLGNWDVHYIAFPAPILTPEIALQYKLQRSKYNGIINISVLDSKTQLAQKVTINGIAKDLQGRQRKLEFTEIVEGDAVYYLAQLPFYHEQRFNFTLNLSSTDQSQQLKFDQTFYVD</sequence>
<proteinExistence type="predicted"/>
<feature type="domain" description="DUF4426" evidence="2">
    <location>
        <begin position="23"/>
        <end position="140"/>
    </location>
</feature>
<dbReference type="Pfam" id="PF14467">
    <property type="entry name" value="DUF4426"/>
    <property type="match status" value="1"/>
</dbReference>
<protein>
    <recommendedName>
        <fullName evidence="2">DUF4426 domain-containing protein</fullName>
    </recommendedName>
</protein>
<name>A0A486XS13_9GAMM</name>
<accession>A0A486XS13</accession>
<gene>
    <name evidence="3" type="ORF">BAL341_2461</name>
</gene>
<dbReference type="InterPro" id="IPR025218">
    <property type="entry name" value="DUF4426"/>
</dbReference>
<dbReference type="AlphaFoldDB" id="A0A486XS13"/>
<evidence type="ECO:0000259" key="2">
    <source>
        <dbReference type="Pfam" id="PF14467"/>
    </source>
</evidence>
<dbReference type="EMBL" id="CAAJGR010000121">
    <property type="protein sequence ID" value="VHO05378.1"/>
    <property type="molecule type" value="Genomic_DNA"/>
</dbReference>
<dbReference type="Gene3D" id="2.60.40.3340">
    <property type="entry name" value="Domain of unknown function DUF4426"/>
    <property type="match status" value="1"/>
</dbReference>
<evidence type="ECO:0000256" key="1">
    <source>
        <dbReference type="SAM" id="SignalP"/>
    </source>
</evidence>
<reference evidence="3" key="1">
    <citation type="submission" date="2019-04" db="EMBL/GenBank/DDBJ databases">
        <authorList>
            <person name="Brambilla D."/>
        </authorList>
    </citation>
    <scope>NUCLEOTIDE SEQUENCE</scope>
    <source>
        <strain evidence="3">BAL1</strain>
    </source>
</reference>
<feature type="signal peptide" evidence="1">
    <location>
        <begin position="1"/>
        <end position="20"/>
    </location>
</feature>
<keyword evidence="1" id="KW-0732">Signal</keyword>
<evidence type="ECO:0000313" key="3">
    <source>
        <dbReference type="EMBL" id="VHO05378.1"/>
    </source>
</evidence>
<organism evidence="3">
    <name type="scientific">Rheinheimera sp. BAL341</name>
    <dbReference type="NCBI Taxonomy" id="1708203"/>
    <lineage>
        <taxon>Bacteria</taxon>
        <taxon>Pseudomonadati</taxon>
        <taxon>Pseudomonadota</taxon>
        <taxon>Gammaproteobacteria</taxon>
        <taxon>Chromatiales</taxon>
        <taxon>Chromatiaceae</taxon>
        <taxon>Rheinheimera</taxon>
    </lineage>
</organism>